<comment type="caution">
    <text evidence="1">The sequence shown here is derived from an EMBL/GenBank/DDBJ whole genome shotgun (WGS) entry which is preliminary data.</text>
</comment>
<reference evidence="1" key="1">
    <citation type="submission" date="2020-08" db="EMBL/GenBank/DDBJ databases">
        <authorList>
            <person name="Cejkova D."/>
            <person name="Kubasova T."/>
            <person name="Jahodarova E."/>
            <person name="Rychlik I."/>
        </authorList>
    </citation>
    <scope>NUCLEOTIDE SEQUENCE</scope>
    <source>
        <strain evidence="1">An824</strain>
    </source>
</reference>
<sequence length="145" mass="16735">MKSYKNLIMAVAVMIICGWTINASAKLKCVPKLYAFGFAASFNDSTVYFTDIQEIDSAWINDKNDFLVSRDNYSYQLKNYFTSLGLEHRTCVISFALKRKDIEKKYQKMKNKYVKAGNYDIKSVSTNDFHFTAIKPDNYEIEAAQ</sequence>
<dbReference type="RefSeq" id="WP_021948209.1">
    <property type="nucleotide sequence ID" value="NZ_JACJJG010000019.1"/>
</dbReference>
<organism evidence="1 2">
    <name type="scientific">Marseilla massiliensis</name>
    <dbReference type="NCBI Taxonomy" id="1841864"/>
    <lineage>
        <taxon>Bacteria</taxon>
        <taxon>Pseudomonadati</taxon>
        <taxon>Bacteroidota</taxon>
        <taxon>Bacteroidia</taxon>
        <taxon>Bacteroidales</taxon>
        <taxon>Prevotellaceae</taxon>
        <taxon>Marseilla</taxon>
    </lineage>
</organism>
<accession>A0A938WSG1</accession>
<proteinExistence type="predicted"/>
<protein>
    <submittedName>
        <fullName evidence="1">Uncharacterized protein</fullName>
    </submittedName>
</protein>
<dbReference type="AlphaFoldDB" id="A0A938WSG1"/>
<name>A0A938WSG1_9BACT</name>
<reference evidence="1" key="2">
    <citation type="journal article" date="2021" name="Sci. Rep.">
        <title>The distribution of antibiotic resistance genes in chicken gut microbiota commensals.</title>
        <authorList>
            <person name="Juricova H."/>
            <person name="Matiasovicova J."/>
            <person name="Kubasova T."/>
            <person name="Cejkova D."/>
            <person name="Rychlik I."/>
        </authorList>
    </citation>
    <scope>NUCLEOTIDE SEQUENCE</scope>
    <source>
        <strain evidence="1">An824</strain>
    </source>
</reference>
<evidence type="ECO:0000313" key="2">
    <source>
        <dbReference type="Proteomes" id="UP000706891"/>
    </source>
</evidence>
<evidence type="ECO:0000313" key="1">
    <source>
        <dbReference type="EMBL" id="MBM6673334.1"/>
    </source>
</evidence>
<dbReference type="EMBL" id="JACJJG010000019">
    <property type="protein sequence ID" value="MBM6673334.1"/>
    <property type="molecule type" value="Genomic_DNA"/>
</dbReference>
<keyword evidence="2" id="KW-1185">Reference proteome</keyword>
<dbReference type="Proteomes" id="UP000706891">
    <property type="component" value="Unassembled WGS sequence"/>
</dbReference>
<gene>
    <name evidence="1" type="ORF">H6A34_05540</name>
</gene>